<name>A0A660L9B5_9ACTN</name>
<accession>A0A660L9B5</accession>
<comment type="caution">
    <text evidence="1">The sequence shown here is derived from an EMBL/GenBank/DDBJ whole genome shotgun (WGS) entry which is preliminary data.</text>
</comment>
<reference evidence="1 2" key="1">
    <citation type="submission" date="2018-10" db="EMBL/GenBank/DDBJ databases">
        <title>Genomic Encyclopedia of Archaeal and Bacterial Type Strains, Phase II (KMG-II): from individual species to whole genera.</title>
        <authorList>
            <person name="Goeker M."/>
        </authorList>
    </citation>
    <scope>NUCLEOTIDE SEQUENCE [LARGE SCALE GENOMIC DNA]</scope>
    <source>
        <strain evidence="1 2">DSM 14954</strain>
    </source>
</reference>
<keyword evidence="2" id="KW-1185">Reference proteome</keyword>
<dbReference type="Pfam" id="PF10282">
    <property type="entry name" value="Lactonase"/>
    <property type="match status" value="1"/>
</dbReference>
<evidence type="ECO:0000313" key="2">
    <source>
        <dbReference type="Proteomes" id="UP000278962"/>
    </source>
</evidence>
<organism evidence="1 2">
    <name type="scientific">Solirubrobacter pauli</name>
    <dbReference type="NCBI Taxonomy" id="166793"/>
    <lineage>
        <taxon>Bacteria</taxon>
        <taxon>Bacillati</taxon>
        <taxon>Actinomycetota</taxon>
        <taxon>Thermoleophilia</taxon>
        <taxon>Solirubrobacterales</taxon>
        <taxon>Solirubrobacteraceae</taxon>
        <taxon>Solirubrobacter</taxon>
    </lineage>
</organism>
<dbReference type="AlphaFoldDB" id="A0A660L9B5"/>
<evidence type="ECO:0000313" key="1">
    <source>
        <dbReference type="EMBL" id="RKQ90855.1"/>
    </source>
</evidence>
<dbReference type="Proteomes" id="UP000278962">
    <property type="component" value="Unassembled WGS sequence"/>
</dbReference>
<proteinExistence type="predicted"/>
<dbReference type="InterPro" id="IPR011045">
    <property type="entry name" value="N2O_reductase_N"/>
</dbReference>
<sequence>MRHESRVVISVVPHPLPFRPQRWIDGAPAAQQRRSRSRAQPVGPGTVRPVRWRAAAAGSVLLELLIAITALPVTARAQPGALTPLPGRSACIGGPTPTDLRLGVPRQGCTAVRGRSEQDTVLVGRPRTSVAVLSPDGAFLYTATRGEYELVGPARTRRPSAIEVFARTPTGALRQLDGTLGCMTAVRRGGCAAVRGIGHVSALAVSPDGRSLYAAANQSDTIAVFRRGPRTGVLRQLPGRRGCLRARPGRDRCGRAKGLSNVSSLLVTADGRHLYAEALTISGRTFTAFARDSRTGALRQRPGANGCVVLGPEGGSRPCARRGTAEVQFGALDQGSDGRFIFSSSVYGLAAPVVFARDGRSGALQPVSQPCLPSCSQTRPSSAGRLVARLTVVRPTCSGPGGAPLACGHVIRQRG</sequence>
<dbReference type="Gene3D" id="2.130.10.10">
    <property type="entry name" value="YVTN repeat-like/Quinoprotein amine dehydrogenase"/>
    <property type="match status" value="1"/>
</dbReference>
<dbReference type="EMBL" id="RBIL01000001">
    <property type="protein sequence ID" value="RKQ90855.1"/>
    <property type="molecule type" value="Genomic_DNA"/>
</dbReference>
<dbReference type="InterPro" id="IPR019405">
    <property type="entry name" value="Lactonase_7-beta_prop"/>
</dbReference>
<dbReference type="OrthoDB" id="9790815at2"/>
<dbReference type="InterPro" id="IPR015943">
    <property type="entry name" value="WD40/YVTN_repeat-like_dom_sf"/>
</dbReference>
<protein>
    <submittedName>
        <fullName evidence="1">Lactonase family protein with 7-bladed beta-propeller</fullName>
    </submittedName>
</protein>
<dbReference type="SUPFAM" id="SSF50974">
    <property type="entry name" value="Nitrous oxide reductase, N-terminal domain"/>
    <property type="match status" value="1"/>
</dbReference>
<gene>
    <name evidence="1" type="ORF">C8N24_0670</name>
</gene>
<dbReference type="RefSeq" id="WP_121247974.1">
    <property type="nucleotide sequence ID" value="NZ_RBIL01000001.1"/>
</dbReference>